<dbReference type="KEGG" id="tdf:H9L22_09580"/>
<dbReference type="RefSeq" id="WP_187719729.1">
    <property type="nucleotide sequence ID" value="NZ_CP060789.1"/>
</dbReference>
<evidence type="ECO:0000313" key="2">
    <source>
        <dbReference type="Proteomes" id="UP000516117"/>
    </source>
</evidence>
<gene>
    <name evidence="1" type="ORF">H9L22_09580</name>
</gene>
<keyword evidence="2" id="KW-1185">Reference proteome</keyword>
<evidence type="ECO:0000313" key="1">
    <source>
        <dbReference type="EMBL" id="QNP54589.1"/>
    </source>
</evidence>
<dbReference type="EMBL" id="CP060789">
    <property type="protein sequence ID" value="QNP54589.1"/>
    <property type="molecule type" value="Genomic_DNA"/>
</dbReference>
<dbReference type="Proteomes" id="UP000516117">
    <property type="component" value="Chromosome"/>
</dbReference>
<sequence>MEILPGAGVEVAVLQGLPIGDGRTCTDPAAYADADVVAVDPSADTAQLPVSLPGTHGFSLVCAAVPGKEDAAARFVFSSDGVGSATAPRLAVSGLGDGGVMVDPLFEIPDIANLHVLYGPPASTDCADRDAYFPYRRQSFFIEAEELPVRFCAVGFNMAGNESPVSEQVLEKP</sequence>
<accession>A0A7H0H223</accession>
<reference evidence="1 2" key="1">
    <citation type="submission" date="2020-08" db="EMBL/GenBank/DDBJ databases">
        <title>Genome sequence of Tessaracoccus defluvii JCM 17540T.</title>
        <authorList>
            <person name="Hyun D.-W."/>
            <person name="Bae J.-W."/>
        </authorList>
    </citation>
    <scope>NUCLEOTIDE SEQUENCE [LARGE SCALE GENOMIC DNA]</scope>
    <source>
        <strain evidence="1 2">JCM 17540</strain>
    </source>
</reference>
<organism evidence="1 2">
    <name type="scientific">Tessaracoccus defluvii</name>
    <dbReference type="NCBI Taxonomy" id="1285901"/>
    <lineage>
        <taxon>Bacteria</taxon>
        <taxon>Bacillati</taxon>
        <taxon>Actinomycetota</taxon>
        <taxon>Actinomycetes</taxon>
        <taxon>Propionibacteriales</taxon>
        <taxon>Propionibacteriaceae</taxon>
        <taxon>Tessaracoccus</taxon>
    </lineage>
</organism>
<proteinExistence type="predicted"/>
<dbReference type="AlphaFoldDB" id="A0A7H0H223"/>
<protein>
    <submittedName>
        <fullName evidence="1">Uncharacterized protein</fullName>
    </submittedName>
</protein>
<name>A0A7H0H223_9ACTN</name>